<dbReference type="Pfam" id="PF10551">
    <property type="entry name" value="MULE"/>
    <property type="match status" value="1"/>
</dbReference>
<sequence>MFPAAYILLQNKERETYIKAFTSVKEILVSNNCTLNVQETLTDFELALIQAISITFGNAKIYGCWFHFNQALIRYLFEKCNKRTLYNENYEFEFWIRRFRKYESAWNHFDNSGPRTNNHLEGYHSKLPSLPSARDV</sequence>
<dbReference type="EMBL" id="REGN01010166">
    <property type="protein sequence ID" value="RMZ99552.1"/>
    <property type="molecule type" value="Genomic_DNA"/>
</dbReference>
<dbReference type="AlphaFoldDB" id="A0A3M7PKE6"/>
<comment type="caution">
    <text evidence="2">The sequence shown here is derived from an EMBL/GenBank/DDBJ whole genome shotgun (WGS) entry which is preliminary data.</text>
</comment>
<evidence type="ECO:0000313" key="3">
    <source>
        <dbReference type="Proteomes" id="UP000276133"/>
    </source>
</evidence>
<dbReference type="OrthoDB" id="6123510at2759"/>
<dbReference type="Proteomes" id="UP000276133">
    <property type="component" value="Unassembled WGS sequence"/>
</dbReference>
<evidence type="ECO:0000259" key="1">
    <source>
        <dbReference type="Pfam" id="PF10551"/>
    </source>
</evidence>
<name>A0A3M7PKE6_BRAPC</name>
<gene>
    <name evidence="2" type="ORF">BpHYR1_050096</name>
</gene>
<protein>
    <recommendedName>
        <fullName evidence="1">MULE transposase domain-containing protein</fullName>
    </recommendedName>
</protein>
<dbReference type="InterPro" id="IPR018289">
    <property type="entry name" value="MULE_transposase_dom"/>
</dbReference>
<reference evidence="2 3" key="1">
    <citation type="journal article" date="2018" name="Sci. Rep.">
        <title>Genomic signatures of local adaptation to the degree of environmental predictability in rotifers.</title>
        <authorList>
            <person name="Franch-Gras L."/>
            <person name="Hahn C."/>
            <person name="Garcia-Roger E.M."/>
            <person name="Carmona M.J."/>
            <person name="Serra M."/>
            <person name="Gomez A."/>
        </authorList>
    </citation>
    <scope>NUCLEOTIDE SEQUENCE [LARGE SCALE GENOMIC DNA]</scope>
    <source>
        <strain evidence="2">HYR1</strain>
    </source>
</reference>
<accession>A0A3M7PKE6</accession>
<keyword evidence="3" id="KW-1185">Reference proteome</keyword>
<evidence type="ECO:0000313" key="2">
    <source>
        <dbReference type="EMBL" id="RMZ99552.1"/>
    </source>
</evidence>
<feature type="domain" description="MULE transposase" evidence="1">
    <location>
        <begin position="2"/>
        <end position="70"/>
    </location>
</feature>
<organism evidence="2 3">
    <name type="scientific">Brachionus plicatilis</name>
    <name type="common">Marine rotifer</name>
    <name type="synonym">Brachionus muelleri</name>
    <dbReference type="NCBI Taxonomy" id="10195"/>
    <lineage>
        <taxon>Eukaryota</taxon>
        <taxon>Metazoa</taxon>
        <taxon>Spiralia</taxon>
        <taxon>Gnathifera</taxon>
        <taxon>Rotifera</taxon>
        <taxon>Eurotatoria</taxon>
        <taxon>Monogononta</taxon>
        <taxon>Pseudotrocha</taxon>
        <taxon>Ploima</taxon>
        <taxon>Brachionidae</taxon>
        <taxon>Brachionus</taxon>
    </lineage>
</organism>
<proteinExistence type="predicted"/>